<dbReference type="Gene3D" id="2.60.120.200">
    <property type="match status" value="1"/>
</dbReference>
<dbReference type="InterPro" id="IPR013320">
    <property type="entry name" value="ConA-like_dom_sf"/>
</dbReference>
<dbReference type="PROSITE" id="PS50026">
    <property type="entry name" value="EGF_3"/>
    <property type="match status" value="10"/>
</dbReference>
<comment type="caution">
    <text evidence="6">Lacks conserved residue(s) required for the propagation of feature annotation.</text>
</comment>
<dbReference type="PANTHER" id="PTHR24033:SF232">
    <property type="entry name" value="LAMININ SUBUNIT GAMMA-2-RELATED"/>
    <property type="match status" value="1"/>
</dbReference>
<feature type="domain" description="EGF-like" evidence="10">
    <location>
        <begin position="1927"/>
        <end position="1964"/>
    </location>
</feature>
<feature type="transmembrane region" description="Helical" evidence="9">
    <location>
        <begin position="2773"/>
        <end position="2793"/>
    </location>
</feature>
<dbReference type="InterPro" id="IPR018097">
    <property type="entry name" value="EGF_Ca-bd_CS"/>
</dbReference>
<dbReference type="SUPFAM" id="SSF57196">
    <property type="entry name" value="EGF/Laminin"/>
    <property type="match status" value="2"/>
</dbReference>
<evidence type="ECO:0000256" key="4">
    <source>
        <dbReference type="ARBA" id="ARBA00022989"/>
    </source>
</evidence>
<feature type="domain" description="HYR" evidence="12">
    <location>
        <begin position="2222"/>
        <end position="2304"/>
    </location>
</feature>
<dbReference type="Proteomes" id="UP000829354">
    <property type="component" value="Chromosome I"/>
</dbReference>
<dbReference type="Pfam" id="PF07645">
    <property type="entry name" value="EGF_CA"/>
    <property type="match status" value="1"/>
</dbReference>
<evidence type="ECO:0000256" key="1">
    <source>
        <dbReference type="ARBA" id="ARBA00022536"/>
    </source>
</evidence>
<dbReference type="InterPro" id="IPR003410">
    <property type="entry name" value="HYR_dom"/>
</dbReference>
<dbReference type="CDD" id="cd00054">
    <property type="entry name" value="EGF_CA"/>
    <property type="match status" value="2"/>
</dbReference>
<dbReference type="CDD" id="cd00055">
    <property type="entry name" value="EGF_Lam"/>
    <property type="match status" value="1"/>
</dbReference>
<dbReference type="InterPro" id="IPR051830">
    <property type="entry name" value="NOTCH_homolog"/>
</dbReference>
<accession>A0AAE9E201</accession>
<dbReference type="Pfam" id="PF07699">
    <property type="entry name" value="Ephrin_rec_like"/>
    <property type="match status" value="2"/>
</dbReference>
<reference evidence="14 15" key="1">
    <citation type="submission" date="2022-04" db="EMBL/GenBank/DDBJ databases">
        <title>Chromosome-level reference genomes for two strains of Caenorhabditis briggsae: an improved platform for comparative genomics.</title>
        <authorList>
            <person name="Stevens L."/>
            <person name="Andersen E."/>
        </authorList>
    </citation>
    <scope>NUCLEOTIDE SEQUENCE [LARGE SCALE GENOMIC DNA]</scope>
    <source>
        <strain evidence="14">VX34</strain>
        <tissue evidence="14">Whole-organism</tissue>
    </source>
</reference>
<dbReference type="PRINTS" id="PR00011">
    <property type="entry name" value="EGFLAMININ"/>
</dbReference>
<dbReference type="PROSITE" id="PS50068">
    <property type="entry name" value="LDLRA_2"/>
    <property type="match status" value="1"/>
</dbReference>
<feature type="disulfide bond" evidence="6">
    <location>
        <begin position="1761"/>
        <end position="1770"/>
    </location>
</feature>
<feature type="domain" description="EGF-like" evidence="10">
    <location>
        <begin position="1685"/>
        <end position="1730"/>
    </location>
</feature>
<dbReference type="Pfam" id="PF02494">
    <property type="entry name" value="HYR"/>
    <property type="match status" value="1"/>
</dbReference>
<feature type="domain" description="EGF-like" evidence="10">
    <location>
        <begin position="1733"/>
        <end position="1771"/>
    </location>
</feature>
<dbReference type="CDD" id="cd00033">
    <property type="entry name" value="CCP"/>
    <property type="match status" value="1"/>
</dbReference>
<evidence type="ECO:0000256" key="8">
    <source>
        <dbReference type="SAM" id="MobiDB-lite"/>
    </source>
</evidence>
<keyword evidence="4 9" id="KW-1133">Transmembrane helix</keyword>
<dbReference type="EMBL" id="CP092620">
    <property type="protein sequence ID" value="UMM13284.1"/>
    <property type="molecule type" value="Genomic_DNA"/>
</dbReference>
<keyword evidence="1 6" id="KW-0245">EGF-like domain</keyword>
<sequence length="2955" mass="326992">MYSDCFQQAPGWYHLTATCIFPLTQFERNYSTAAQMCGAVNHSIGYRETNWLIALQLLELFMKEKSRDLMKLYWTGLIVKNDEVIVVESADATDDTMNVADFTSMYNPLWAEGQPPEDLTSRQLAGSCIALDLRNSSNFGWRALPCSYQLPILCQNYACLPGTFRCADNSKCIPSSFQHDGFKDCLDGSDEFVDEVLPISSSTPNSILSSILRVNPIYEWPMIVSSGGVLSPTTLRYGKGECTHKWTVLSPNDHHFIIWIKWMSPVTSTTIAIEGKDQNGRIFLNSRNATSSITLTSSSFLLTASNTDIRKIEFQVHYQDADNSLCKLTERNQLFFNSELIPMSCNYHFSTQIPSSYVALLLRKCEGNAPDVATIQFNNMTISLAPRKSKKLLIVPSNSLNIDVKSSWPDSNTKLDIQFLEIKAGNEEKEDVFLVDTNLEIEWIPRSSEICMSGQFRTLTVNMIMTSSEDFEGSESVRSTWDVKKFAKSCSEDNVQIVSKNQSAYLTNSRTFSGFGPTTVVIHQSAEPFEFHSIYSFQETRIEDSGRYFDENNSELESATSFVETTTNQIQSNGICKLPSVVYGYIMHVSDEMYPIGTIVFIKCNQGYLLSDSASILQCTENGTWEDDNKHTYPSEHPTVRCLPINCPSQTSVEIEKHLDPDTYETAYGVIRRYLHATNYNFPPFCVCGDSSTSLNSWKCYDDVEGGILNACILPQTSDAMFLPAGRFVFRSGEPIYMNCMLCNTVIKHYTCEDGLWKTLEGYVEPYGSFECRCQDESGFQDPCMPYGSYVQHSGFYSCDCINGYKFYNGTCQDRNECEEESDFCDDHRYCQNTAGGFTCDCPTNYHLYNASGEDVSHWSKISQWLIDGYSCVETTCVVKNDWEDKYDIKVIYPPDPSVYYKSGTAMDYLYATNICNSDGYKCVYQFQQSCIQDMWITQPNPTMACPVYNLIERNFSYPTDGLLSFHIFKTLDVSCLNKAQTMIGRPKVFCNAQASWEILPACIYQSCSNITQFITWPLIIQRIDRPLGGRGFEITTVVNLACADGYRMPEGNGAVTCILRGTNYEWAPEIPKCISTSTTSSYTSSNTAPAATTLTPTAFTFFPFLSSSGTTQSSRDPSTESTWQPTGSEGSFIAYDDVVIEGSMKFEERSILDQQELWTHSGDWIWTPTGCIIHQWTFPVSFLVTSVPIQLTADQIELLIDVSQCNSSVQVGVTSSSDGFIPSISDFRPVMNTTSSGSFVVKLKNLKPNLAVSITANGYVQICGVTIRESVCDEVDYDGLHLKSSKPFSMRRHLSATCTNNQRLPAVNGYCDSRRGWVIQKTPCLCETKPICVTPAPIAQFDQVNKCSLNVCQNGECVNTGGGFDCICNAYFIRDIQPNGDPYCRPNHCELTSQTRNSGYDCDTGLDNDEIKCANVSGYSFYGDFCQYQGSASNNSFIYMVIRGSENAIATNVCDSVDTEYAIPGVRCLVEPTTTPQPHEQSGCNVCVAGNCEYTPPPFDGGALCICGPGTYGRSCGVSKFCFNETNNHQYLCQNGGTCDLDRRICNCTSMFEGDHCEIAKDLDTCYGEKDCANGVCHNENGNMYCNCFDGYIPDFYGNCTILWDMCQLNNPCQQGGKCIFNQTSGEQNCDCSSTGWLGTYCEIQPKVDDCSVCQNSKHCFNNFTLNVRCQCDLGFSGTHCLDTVNDCNFHPCFNGGKCETFNYIDVQRDLIESYNCTCPTGFSGTNCEIKENPDCSQLITCENGGTCSIVSPGSAVCNCTDQFFGTYCEQRCSDQCSHSYGCHESNGTIFCECYDGFSSPLCDQVDDVCKANVLLCQNSGTCNSTTSECDCPEFFSGTYCETNTDKCQTNSIICENNGSCVPQSGICECRPNFTGDRCENQIHSCRDITCFNGGTCLESNGTCACIPGSTGDRCQDLGQPCIITMPDGFTSPYCLHNGNCTVTENGASCNCDGTDYTGRRCDIKANFNFNLVFNGLGYAPDIVSKPFFNVSIAQFTICSFVQYNHPAIESNGAQDGSIPTLLPWLIARGYGKSQKIVFDNKGFFICDPDDTCTRDEPSKRTNYRPTTISANTWHHFCIVSPENLTSPSYTIYLDGVQLLPQLAPIFNPGPSGYLQLAPPDLTNKTDNRFVGMISMTQLYIIRLNETQIGQLAYDCYTTINETSSEIASNTLISWNGGFTRVSSSNPGVFIDPSGICSSVKCMFGRQANSNNYNSTGSCAKDRISPTVLRCPLNKYVTTSEDFIKVKWSDDEISFFDNIGVVRVEVNYHNGQQFGIGITAVRYIAFDAAGNSAECTFDVVVVQKACPSESQIFVKGGTIRFGTTRMAPFTSKVAFVECNDKLYPVENRPKFYVCDIMGDFQYGGWLDDTQRKYYLPACGKTVPAEQAINGTVVGDGTCEHVYRKLYDIIWTSVNCDKIASCHISIRPPCNKTSIGSMADVESGSYALQYTFSTKNATETISTTVLSQLQTNFTLVRQDSTVDCDPSYPIHDTTGTITTCVSCAEGTFANVTQNQCMECPANTYRSSSNPDQLSCTQCPDGTTTGEVTGAFDESQCYKICPIGQYESNGVCLRCPVGTFGPTEGLQRCICCGFDISTYGDESKTFDDCTKVCDPGQEMIRSADKIEPYCHVCDVGFYKEGSRGACIQCPRGLITSSKGSKSINDCNVLNCIDANTRRNGNITAGPNTTYSQMCITCEQGTFQNQTNSDHCIPCTDLSEDAIDVPVTCQSTCSADIPTEGCNCQLQSSGNNSLIIRNCVPEVKPAHQNSNAIKIVLPIVFGVLLIIVLVVLFCFRKQIIAWVRKTDTNDNQHVALSHWNEPTSRSPRSDDYQHSPNYYQSETRSSVRVRGNAPPAPTIPRPNLRIITNPKEMDQLPPLPSSSTPSFHVDSSYKHVGFTSGIEASSGMRHLGSSNISSLPPLNSSNNVFFEANGSPKIMRSREEASMSDDSSLGSFF</sequence>
<feature type="region of interest" description="Disordered" evidence="8">
    <location>
        <begin position="1109"/>
        <end position="1130"/>
    </location>
</feature>
<dbReference type="InterPro" id="IPR049883">
    <property type="entry name" value="NOTCH1_EGF-like"/>
</dbReference>
<evidence type="ECO:0000313" key="14">
    <source>
        <dbReference type="EMBL" id="UMM13284.1"/>
    </source>
</evidence>
<dbReference type="InterPro" id="IPR001304">
    <property type="entry name" value="C-type_lectin-like"/>
</dbReference>
<evidence type="ECO:0000256" key="6">
    <source>
        <dbReference type="PROSITE-ProRule" id="PRU00076"/>
    </source>
</evidence>
<feature type="domain" description="EGF-like" evidence="10">
    <location>
        <begin position="1845"/>
        <end position="1881"/>
    </location>
</feature>
<dbReference type="InterPro" id="IPR016187">
    <property type="entry name" value="CTDL_fold"/>
</dbReference>
<dbReference type="PROSITE" id="PS01187">
    <property type="entry name" value="EGF_CA"/>
    <property type="match status" value="1"/>
</dbReference>
<dbReference type="PROSITE" id="PS00022">
    <property type="entry name" value="EGF_1"/>
    <property type="match status" value="7"/>
</dbReference>
<feature type="domain" description="EGF-like" evidence="10">
    <location>
        <begin position="1648"/>
        <end position="1683"/>
    </location>
</feature>
<dbReference type="InterPro" id="IPR002049">
    <property type="entry name" value="LE_dom"/>
</dbReference>
<feature type="domain" description="EGF-like" evidence="10">
    <location>
        <begin position="814"/>
        <end position="852"/>
    </location>
</feature>
<feature type="domain" description="EGF-like" evidence="10">
    <location>
        <begin position="1526"/>
        <end position="1559"/>
    </location>
</feature>
<dbReference type="Gene3D" id="4.10.400.10">
    <property type="entry name" value="Low-density Lipoprotein Receptor"/>
    <property type="match status" value="1"/>
</dbReference>
<dbReference type="PROSITE" id="PS01186">
    <property type="entry name" value="EGF_2"/>
    <property type="match status" value="3"/>
</dbReference>
<evidence type="ECO:0000256" key="3">
    <source>
        <dbReference type="ARBA" id="ARBA00022737"/>
    </source>
</evidence>
<feature type="disulfide bond" evidence="6">
    <location>
        <begin position="1871"/>
        <end position="1880"/>
    </location>
</feature>
<dbReference type="SUPFAM" id="SSF57184">
    <property type="entry name" value="Growth factor receptor domain"/>
    <property type="match status" value="1"/>
</dbReference>
<dbReference type="SUPFAM" id="SSF57535">
    <property type="entry name" value="Complement control module/SCR domain"/>
    <property type="match status" value="2"/>
</dbReference>
<feature type="disulfide bond" evidence="6">
    <location>
        <begin position="1549"/>
        <end position="1558"/>
    </location>
</feature>
<dbReference type="InterPro" id="IPR009030">
    <property type="entry name" value="Growth_fac_rcpt_cys_sf"/>
</dbReference>
<feature type="domain" description="Sushi" evidence="13">
    <location>
        <begin position="1006"/>
        <end position="1076"/>
    </location>
</feature>
<dbReference type="GO" id="GO:0005509">
    <property type="term" value="F:calcium ion binding"/>
    <property type="evidence" value="ECO:0007669"/>
    <property type="project" value="InterPro"/>
</dbReference>
<dbReference type="InterPro" id="IPR011641">
    <property type="entry name" value="Tyr-kin_ephrin_A/B_rcpt-like"/>
</dbReference>
<protein>
    <submittedName>
        <fullName evidence="14">Uncharacterized protein</fullName>
    </submittedName>
</protein>
<dbReference type="InterPro" id="IPR013111">
    <property type="entry name" value="EGF_extracell"/>
</dbReference>
<keyword evidence="2 9" id="KW-0812">Transmembrane</keyword>
<feature type="region of interest" description="Disordered" evidence="8">
    <location>
        <begin position="2816"/>
        <end position="2862"/>
    </location>
</feature>
<dbReference type="SMART" id="SM00192">
    <property type="entry name" value="LDLa"/>
    <property type="match status" value="1"/>
</dbReference>
<dbReference type="InterPro" id="IPR000152">
    <property type="entry name" value="EGF-type_Asp/Asn_hydroxyl_site"/>
</dbReference>
<feature type="disulfide bond" evidence="6">
    <location>
        <begin position="1907"/>
        <end position="1916"/>
    </location>
</feature>
<feature type="compositionally biased region" description="Polar residues" evidence="8">
    <location>
        <begin position="2832"/>
        <end position="2844"/>
    </location>
</feature>
<feature type="compositionally biased region" description="Polar residues" evidence="8">
    <location>
        <begin position="1110"/>
        <end position="1130"/>
    </location>
</feature>
<keyword evidence="5 6" id="KW-1015">Disulfide bond</keyword>
<dbReference type="InterPro" id="IPR000742">
    <property type="entry name" value="EGF"/>
</dbReference>
<feature type="domain" description="Sushi" evidence="13">
    <location>
        <begin position="574"/>
        <end position="644"/>
    </location>
</feature>
<dbReference type="SMART" id="SM00179">
    <property type="entry name" value="EGF_CA"/>
    <property type="match status" value="6"/>
</dbReference>
<dbReference type="InterPro" id="IPR036055">
    <property type="entry name" value="LDL_receptor-like_sf"/>
</dbReference>
<keyword evidence="3" id="KW-0677">Repeat</keyword>
<feature type="disulfide bond" evidence="6">
    <location>
        <begin position="1720"/>
        <end position="1729"/>
    </location>
</feature>
<evidence type="ECO:0000259" key="10">
    <source>
        <dbReference type="PROSITE" id="PS50026"/>
    </source>
</evidence>
<organism evidence="14 15">
    <name type="scientific">Caenorhabditis briggsae</name>
    <dbReference type="NCBI Taxonomy" id="6238"/>
    <lineage>
        <taxon>Eukaryota</taxon>
        <taxon>Metazoa</taxon>
        <taxon>Ecdysozoa</taxon>
        <taxon>Nematoda</taxon>
        <taxon>Chromadorea</taxon>
        <taxon>Rhabditida</taxon>
        <taxon>Rhabditina</taxon>
        <taxon>Rhabditomorpha</taxon>
        <taxon>Rhabditoidea</taxon>
        <taxon>Rhabditidae</taxon>
        <taxon>Peloderinae</taxon>
        <taxon>Caenorhabditis</taxon>
    </lineage>
</organism>
<dbReference type="Pfam" id="PF07974">
    <property type="entry name" value="EGF_2"/>
    <property type="match status" value="1"/>
</dbReference>
<evidence type="ECO:0000259" key="13">
    <source>
        <dbReference type="PROSITE" id="PS50923"/>
    </source>
</evidence>
<feature type="domain" description="EGF-like" evidence="10">
    <location>
        <begin position="1604"/>
        <end position="1644"/>
    </location>
</feature>
<proteinExistence type="predicted"/>
<gene>
    <name evidence="14" type="ORF">L5515_001642</name>
</gene>
<dbReference type="PROSITE" id="PS50041">
    <property type="entry name" value="C_TYPE_LECTIN_2"/>
    <property type="match status" value="1"/>
</dbReference>
<dbReference type="SUPFAM" id="SSF56436">
    <property type="entry name" value="C-type lectin-like"/>
    <property type="match status" value="1"/>
</dbReference>
<dbReference type="SMART" id="SM00032">
    <property type="entry name" value="CCP"/>
    <property type="match status" value="3"/>
</dbReference>
<evidence type="ECO:0000256" key="2">
    <source>
        <dbReference type="ARBA" id="ARBA00022692"/>
    </source>
</evidence>
<dbReference type="SUPFAM" id="SSF57424">
    <property type="entry name" value="LDL receptor-like module"/>
    <property type="match status" value="1"/>
</dbReference>
<feature type="disulfide bond" evidence="7">
    <location>
        <begin position="576"/>
        <end position="619"/>
    </location>
</feature>
<dbReference type="SMART" id="SM00181">
    <property type="entry name" value="EGF"/>
    <property type="match status" value="17"/>
</dbReference>
<dbReference type="Gene3D" id="2.10.50.10">
    <property type="entry name" value="Tumor Necrosis Factor Receptor, subunit A, domain 2"/>
    <property type="match status" value="2"/>
</dbReference>
<feature type="disulfide bond" evidence="6">
    <location>
        <begin position="1614"/>
        <end position="1631"/>
    </location>
</feature>
<feature type="disulfide bond" evidence="6">
    <location>
        <begin position="1833"/>
        <end position="1842"/>
    </location>
</feature>
<keyword evidence="15" id="KW-1185">Reference proteome</keyword>
<dbReference type="InterPro" id="IPR002172">
    <property type="entry name" value="LDrepeatLR_classA_rpt"/>
</dbReference>
<evidence type="ECO:0000256" key="9">
    <source>
        <dbReference type="SAM" id="Phobius"/>
    </source>
</evidence>
<feature type="domain" description="EGF-like" evidence="10">
    <location>
        <begin position="1807"/>
        <end position="1843"/>
    </location>
</feature>
<keyword evidence="7" id="KW-0768">Sushi</keyword>
<evidence type="ECO:0000256" key="7">
    <source>
        <dbReference type="PROSITE-ProRule" id="PRU00302"/>
    </source>
</evidence>
<evidence type="ECO:0000259" key="12">
    <source>
        <dbReference type="PROSITE" id="PS50825"/>
    </source>
</evidence>
<feature type="disulfide bond" evidence="6">
    <location>
        <begin position="1673"/>
        <end position="1682"/>
    </location>
</feature>
<dbReference type="InterPro" id="IPR000436">
    <property type="entry name" value="Sushi_SCR_CCP_dom"/>
</dbReference>
<dbReference type="CDD" id="cd00112">
    <property type="entry name" value="LDLa"/>
    <property type="match status" value="1"/>
</dbReference>
<dbReference type="PROSITE" id="PS00010">
    <property type="entry name" value="ASX_HYDROXYL"/>
    <property type="match status" value="1"/>
</dbReference>
<dbReference type="SUPFAM" id="SSF49899">
    <property type="entry name" value="Concanavalin A-like lectins/glucanases"/>
    <property type="match status" value="1"/>
</dbReference>
<dbReference type="PROSITE" id="PS50923">
    <property type="entry name" value="SUSHI"/>
    <property type="match status" value="2"/>
</dbReference>
<evidence type="ECO:0000313" key="15">
    <source>
        <dbReference type="Proteomes" id="UP000829354"/>
    </source>
</evidence>
<evidence type="ECO:0000259" key="11">
    <source>
        <dbReference type="PROSITE" id="PS50041"/>
    </source>
</evidence>
<dbReference type="InterPro" id="IPR001881">
    <property type="entry name" value="EGF-like_Ca-bd_dom"/>
</dbReference>
<dbReference type="InterPro" id="IPR035976">
    <property type="entry name" value="Sushi/SCR/CCP_sf"/>
</dbReference>
<dbReference type="PANTHER" id="PTHR24033">
    <property type="entry name" value="EGF-LIKE DOMAIN-CONTAINING PROTEIN"/>
    <property type="match status" value="1"/>
</dbReference>
<feature type="domain" description="C-type lectin" evidence="11">
    <location>
        <begin position="15"/>
        <end position="155"/>
    </location>
</feature>
<dbReference type="Gene3D" id="2.10.25.10">
    <property type="entry name" value="Laminin"/>
    <property type="match status" value="7"/>
</dbReference>
<dbReference type="PROSITE" id="PS50825">
    <property type="entry name" value="HYR"/>
    <property type="match status" value="1"/>
</dbReference>
<feature type="domain" description="EGF-like" evidence="10">
    <location>
        <begin position="1883"/>
        <end position="1917"/>
    </location>
</feature>
<dbReference type="SMART" id="SM01411">
    <property type="entry name" value="Ephrin_rec_like"/>
    <property type="match status" value="4"/>
</dbReference>
<name>A0AAE9E201_CAEBR</name>
<dbReference type="Pfam" id="PF00057">
    <property type="entry name" value="Ldl_recept_a"/>
    <property type="match status" value="1"/>
</dbReference>
<evidence type="ECO:0000256" key="5">
    <source>
        <dbReference type="ARBA" id="ARBA00023157"/>
    </source>
</evidence>
<keyword evidence="9" id="KW-0472">Membrane</keyword>